<name>A0ABP5GBL4_9MICC</name>
<protein>
    <submittedName>
        <fullName evidence="1">Peroxide stress protein YaaA</fullName>
    </submittedName>
</protein>
<dbReference type="Proteomes" id="UP001501461">
    <property type="component" value="Unassembled WGS sequence"/>
</dbReference>
<keyword evidence="2" id="KW-1185">Reference proteome</keyword>
<sequence length="249" mass="27704">MLILLPPSEAKTPPHHGAPLAFNDLVFPELSGERRTMIQELQVVSSLGNAHEVLKVGKTLTEQIEANQHILDAPAAPAWQVYTGVLFDALDYGTLENVDPDVTLVFSALFGVTRLADAIPNYRFPATAKLPGIGNVGTWWRERLTSELDEYVTGPIIDCRSSPYRTFWKPRSFRTVTVDVFQYVNGELKTVSHWAKQTRGFVARHLLQQHAKQPIASLEQAAESVSEIYETELVPPTERTAGSLRIVLS</sequence>
<dbReference type="PANTHER" id="PTHR30283:SF4">
    <property type="entry name" value="PEROXIDE STRESS RESISTANCE PROTEIN YAAA"/>
    <property type="match status" value="1"/>
</dbReference>
<evidence type="ECO:0000313" key="2">
    <source>
        <dbReference type="Proteomes" id="UP001501461"/>
    </source>
</evidence>
<reference evidence="2" key="1">
    <citation type="journal article" date="2019" name="Int. J. Syst. Evol. Microbiol.">
        <title>The Global Catalogue of Microorganisms (GCM) 10K type strain sequencing project: providing services to taxonomists for standard genome sequencing and annotation.</title>
        <authorList>
            <consortium name="The Broad Institute Genomics Platform"/>
            <consortium name="The Broad Institute Genome Sequencing Center for Infectious Disease"/>
            <person name="Wu L."/>
            <person name="Ma J."/>
        </authorList>
    </citation>
    <scope>NUCLEOTIDE SEQUENCE [LARGE SCALE GENOMIC DNA]</scope>
    <source>
        <strain evidence="2">JCM 13595</strain>
    </source>
</reference>
<proteinExistence type="predicted"/>
<gene>
    <name evidence="1" type="primary">yaaA</name>
    <name evidence="1" type="ORF">GCM10009720_25360</name>
</gene>
<accession>A0ABP5GBL4</accession>
<comment type="caution">
    <text evidence="1">The sequence shown here is derived from an EMBL/GenBank/DDBJ whole genome shotgun (WGS) entry which is preliminary data.</text>
</comment>
<evidence type="ECO:0000313" key="1">
    <source>
        <dbReference type="EMBL" id="GAA2043429.1"/>
    </source>
</evidence>
<dbReference type="RefSeq" id="WP_343959278.1">
    <property type="nucleotide sequence ID" value="NZ_BAAAMN010000049.1"/>
</dbReference>
<dbReference type="InterPro" id="IPR005583">
    <property type="entry name" value="YaaA"/>
</dbReference>
<dbReference type="Pfam" id="PF03883">
    <property type="entry name" value="H2O2_YaaD"/>
    <property type="match status" value="1"/>
</dbReference>
<dbReference type="EMBL" id="BAAAMN010000049">
    <property type="protein sequence ID" value="GAA2043429.1"/>
    <property type="molecule type" value="Genomic_DNA"/>
</dbReference>
<organism evidence="1 2">
    <name type="scientific">Yaniella flava</name>
    <dbReference type="NCBI Taxonomy" id="287930"/>
    <lineage>
        <taxon>Bacteria</taxon>
        <taxon>Bacillati</taxon>
        <taxon>Actinomycetota</taxon>
        <taxon>Actinomycetes</taxon>
        <taxon>Micrococcales</taxon>
        <taxon>Micrococcaceae</taxon>
        <taxon>Yaniella</taxon>
    </lineage>
</organism>
<dbReference type="PANTHER" id="PTHR30283">
    <property type="entry name" value="PEROXIDE STRESS RESPONSE PROTEIN YAAA"/>
    <property type="match status" value="1"/>
</dbReference>